<evidence type="ECO:0000313" key="7">
    <source>
        <dbReference type="EMBL" id="KIQ22977.1"/>
    </source>
</evidence>
<dbReference type="InterPro" id="IPR015421">
    <property type="entry name" value="PyrdxlP-dep_Trfase_major"/>
</dbReference>
<dbReference type="PANTHER" id="PTHR46577:SF1">
    <property type="entry name" value="HTH-TYPE TRANSCRIPTIONAL REGULATORY PROTEIN GABR"/>
    <property type="match status" value="1"/>
</dbReference>
<dbReference type="GO" id="GO:0003700">
    <property type="term" value="F:DNA-binding transcription factor activity"/>
    <property type="evidence" value="ECO:0007669"/>
    <property type="project" value="InterPro"/>
</dbReference>
<evidence type="ECO:0000256" key="2">
    <source>
        <dbReference type="ARBA" id="ARBA00022898"/>
    </source>
</evidence>
<dbReference type="AlphaFoldDB" id="A0A0D0KA48"/>
<dbReference type="Proteomes" id="UP000032067">
    <property type="component" value="Unassembled WGS sequence"/>
</dbReference>
<dbReference type="PANTHER" id="PTHR46577">
    <property type="entry name" value="HTH-TYPE TRANSCRIPTIONAL REGULATORY PROTEIN GABR"/>
    <property type="match status" value="1"/>
</dbReference>
<protein>
    <submittedName>
        <fullName evidence="7">GntR family transcriptional regulator</fullName>
    </submittedName>
</protein>
<gene>
    <name evidence="7" type="ORF">RT97_26135</name>
</gene>
<dbReference type="InterPro" id="IPR036388">
    <property type="entry name" value="WH-like_DNA-bd_sf"/>
</dbReference>
<dbReference type="CDD" id="cd00609">
    <property type="entry name" value="AAT_like"/>
    <property type="match status" value="1"/>
</dbReference>
<dbReference type="Pfam" id="PF00155">
    <property type="entry name" value="Aminotran_1_2"/>
    <property type="match status" value="1"/>
</dbReference>
<feature type="domain" description="HTH gntR-type" evidence="6">
    <location>
        <begin position="22"/>
        <end position="90"/>
    </location>
</feature>
<dbReference type="RefSeq" id="WP_042581774.1">
    <property type="nucleotide sequence ID" value="NZ_JXQQ01000080.1"/>
</dbReference>
<dbReference type="SUPFAM" id="SSF53383">
    <property type="entry name" value="PLP-dependent transferases"/>
    <property type="match status" value="1"/>
</dbReference>
<keyword evidence="5" id="KW-0804">Transcription</keyword>
<accession>A0A0D0KA48</accession>
<dbReference type="InterPro" id="IPR000524">
    <property type="entry name" value="Tscrpt_reg_HTH_GntR"/>
</dbReference>
<dbReference type="SUPFAM" id="SSF46785">
    <property type="entry name" value="Winged helix' DNA-binding domain"/>
    <property type="match status" value="1"/>
</dbReference>
<dbReference type="CDD" id="cd07377">
    <property type="entry name" value="WHTH_GntR"/>
    <property type="match status" value="1"/>
</dbReference>
<comment type="similarity">
    <text evidence="1">In the C-terminal section; belongs to the class-I pyridoxal-phosphate-dependent aminotransferase family.</text>
</comment>
<evidence type="ECO:0000256" key="5">
    <source>
        <dbReference type="ARBA" id="ARBA00023163"/>
    </source>
</evidence>
<dbReference type="Gene3D" id="3.40.640.10">
    <property type="entry name" value="Type I PLP-dependent aspartate aminotransferase-like (Major domain)"/>
    <property type="match status" value="1"/>
</dbReference>
<dbReference type="SMART" id="SM00345">
    <property type="entry name" value="HTH_GNTR"/>
    <property type="match status" value="1"/>
</dbReference>
<keyword evidence="2" id="KW-0663">Pyridoxal phosphate</keyword>
<proteinExistence type="inferred from homology"/>
<keyword evidence="3" id="KW-0805">Transcription regulation</keyword>
<dbReference type="OrthoDB" id="9804020at2"/>
<dbReference type="GO" id="GO:0030170">
    <property type="term" value="F:pyridoxal phosphate binding"/>
    <property type="evidence" value="ECO:0007669"/>
    <property type="project" value="InterPro"/>
</dbReference>
<organism evidence="7 8">
    <name type="scientific">Variovorax paradoxus</name>
    <dbReference type="NCBI Taxonomy" id="34073"/>
    <lineage>
        <taxon>Bacteria</taxon>
        <taxon>Pseudomonadati</taxon>
        <taxon>Pseudomonadota</taxon>
        <taxon>Betaproteobacteria</taxon>
        <taxon>Burkholderiales</taxon>
        <taxon>Comamonadaceae</taxon>
        <taxon>Variovorax</taxon>
    </lineage>
</organism>
<dbReference type="Gene3D" id="1.10.10.10">
    <property type="entry name" value="Winged helix-like DNA-binding domain superfamily/Winged helix DNA-binding domain"/>
    <property type="match status" value="1"/>
</dbReference>
<dbReference type="PRINTS" id="PR00035">
    <property type="entry name" value="HTHGNTR"/>
</dbReference>
<dbReference type="InterPro" id="IPR015424">
    <property type="entry name" value="PyrdxlP-dep_Trfase"/>
</dbReference>
<evidence type="ECO:0000259" key="6">
    <source>
        <dbReference type="PROSITE" id="PS50949"/>
    </source>
</evidence>
<evidence type="ECO:0000256" key="4">
    <source>
        <dbReference type="ARBA" id="ARBA00023125"/>
    </source>
</evidence>
<sequence>MPPNPRSTQWAQLFALPDQPALPLQARLRTAVVQAILEEHLAPGAPLPSSRELAALLGLSRNTVTSAYLQLIDEGFLEARPRSGVFVAHNARPLSAVHAEPLVGRSGQASQPPDWSGRVLRSLVDKPTLSKPDRWRDYPYPFVYGNYDPQLFPTEDFRECCARSLARSQLPHWTPDFETDDVPDLIEQIRTRLLPKRGVFALKEEILVTMGAQHAYYLLAEALFDEQTRVGLEEPGHPHARNSFSLRQPKWVEVDVDEDGLVVDALPAADYLFVTPSHQSPTTATLSLERRQWLLRKAELQDFVIIEDDYEAENLYEGAPMPALKSLDKTGRVIYVGSVSKSLSPALRLGFIVAPRALIKELRLIRHAMVRHPSAFLQHAYALFLSLGHHESHARRVNHAMQERLAIAAQALRDHLPDFEFRLPSGGASIWVQAPTWVDATELSLMARNHGVLIEAGDVFFARPPYPCPFFRLRLSSIAASQIPAGIRALGLAVEELALARGEKRAAGLRSH</sequence>
<keyword evidence="4" id="KW-0238">DNA-binding</keyword>
<name>A0A0D0KA48_VARPD</name>
<evidence type="ECO:0000256" key="3">
    <source>
        <dbReference type="ARBA" id="ARBA00023015"/>
    </source>
</evidence>
<dbReference type="GO" id="GO:0003677">
    <property type="term" value="F:DNA binding"/>
    <property type="evidence" value="ECO:0007669"/>
    <property type="project" value="UniProtKB-KW"/>
</dbReference>
<dbReference type="InterPro" id="IPR036390">
    <property type="entry name" value="WH_DNA-bd_sf"/>
</dbReference>
<dbReference type="Pfam" id="PF00392">
    <property type="entry name" value="GntR"/>
    <property type="match status" value="1"/>
</dbReference>
<comment type="caution">
    <text evidence="7">The sequence shown here is derived from an EMBL/GenBank/DDBJ whole genome shotgun (WGS) entry which is preliminary data.</text>
</comment>
<evidence type="ECO:0000313" key="8">
    <source>
        <dbReference type="Proteomes" id="UP000032067"/>
    </source>
</evidence>
<dbReference type="PROSITE" id="PS50949">
    <property type="entry name" value="HTH_GNTR"/>
    <property type="match status" value="1"/>
</dbReference>
<reference evidence="7 8" key="1">
    <citation type="submission" date="2014-12" db="EMBL/GenBank/DDBJ databases">
        <title>16Stimator: statistical estimation of ribosomal gene copy numbers from draft genome assemblies.</title>
        <authorList>
            <person name="Perisin M.A."/>
            <person name="Vetter M."/>
            <person name="Gilbert J.A."/>
            <person name="Bergelson J."/>
        </authorList>
    </citation>
    <scope>NUCLEOTIDE SEQUENCE [LARGE SCALE GENOMIC DNA]</scope>
    <source>
        <strain evidence="7 8">MEDvA23</strain>
    </source>
</reference>
<dbReference type="InterPro" id="IPR051446">
    <property type="entry name" value="HTH_trans_reg/aminotransferase"/>
</dbReference>
<dbReference type="EMBL" id="JXQQ01000080">
    <property type="protein sequence ID" value="KIQ22977.1"/>
    <property type="molecule type" value="Genomic_DNA"/>
</dbReference>
<dbReference type="InterPro" id="IPR004839">
    <property type="entry name" value="Aminotransferase_I/II_large"/>
</dbReference>
<evidence type="ECO:0000256" key="1">
    <source>
        <dbReference type="ARBA" id="ARBA00005384"/>
    </source>
</evidence>